<evidence type="ECO:0000256" key="2">
    <source>
        <dbReference type="SAM" id="Coils"/>
    </source>
</evidence>
<evidence type="ECO:0000313" key="4">
    <source>
        <dbReference type="EMBL" id="TBU05547.1"/>
    </source>
</evidence>
<gene>
    <name evidence="4" type="ORF">CWI37_0002p0030</name>
    <name evidence="5" type="ORF">CWI38_0036p0020</name>
</gene>
<dbReference type="Gene3D" id="3.60.15.10">
    <property type="entry name" value="Ribonuclease Z/Hydroxyacylglutathione hydrolase-like"/>
    <property type="match status" value="1"/>
</dbReference>
<accession>A0A4Q9LCI8</accession>
<comment type="subcellular location">
    <subcellularLocation>
        <location evidence="1">Cytoplasm</location>
    </subcellularLocation>
</comment>
<dbReference type="Proteomes" id="UP000292282">
    <property type="component" value="Unassembled WGS sequence"/>
</dbReference>
<dbReference type="GO" id="GO:0005737">
    <property type="term" value="C:cytoplasm"/>
    <property type="evidence" value="ECO:0007669"/>
    <property type="project" value="UniProtKB-SubCell"/>
</dbReference>
<comment type="caution">
    <text evidence="4">The sequence shown here is derived from an EMBL/GenBank/DDBJ whole genome shotgun (WGS) entry which is preliminary data.</text>
</comment>
<protein>
    <submittedName>
        <fullName evidence="4">Putative beta-lactamase-like protein</fullName>
    </submittedName>
</protein>
<dbReference type="VEuPathDB" id="MicrosporidiaDB:CWI37_0002p0030"/>
<keyword evidence="2" id="KW-0175">Coiled coil</keyword>
<evidence type="ECO:0000313" key="5">
    <source>
        <dbReference type="EMBL" id="TBU20673.1"/>
    </source>
</evidence>
<dbReference type="Proteomes" id="UP000292362">
    <property type="component" value="Unassembled WGS sequence"/>
</dbReference>
<dbReference type="EMBL" id="PITK01000036">
    <property type="protein sequence ID" value="TBU20673.1"/>
    <property type="molecule type" value="Genomic_DNA"/>
</dbReference>
<dbReference type="AlphaFoldDB" id="A0A4Q9LCI8"/>
<dbReference type="Gene3D" id="3.40.50.10890">
    <property type="match status" value="1"/>
</dbReference>
<dbReference type="Pfam" id="PF17030">
    <property type="entry name" value="Beta_lactamase3"/>
    <property type="match status" value="2"/>
</dbReference>
<dbReference type="SUPFAM" id="SSF56281">
    <property type="entry name" value="Metallo-hydrolase/oxidoreductase"/>
    <property type="match status" value="1"/>
</dbReference>
<evidence type="ECO:0000259" key="3">
    <source>
        <dbReference type="SMART" id="SM01027"/>
    </source>
</evidence>
<dbReference type="GO" id="GO:0032039">
    <property type="term" value="C:integrator complex"/>
    <property type="evidence" value="ECO:0007669"/>
    <property type="project" value="InterPro"/>
</dbReference>
<feature type="domain" description="Beta-Casp" evidence="3">
    <location>
        <begin position="307"/>
        <end position="409"/>
    </location>
</feature>
<reference evidence="6 7" key="1">
    <citation type="submission" date="2017-12" db="EMBL/GenBank/DDBJ databases">
        <authorList>
            <person name="Pombert J.-F."/>
            <person name="Haag K.L."/>
            <person name="Ebert D."/>
        </authorList>
    </citation>
    <scope>NUCLEOTIDE SEQUENCE [LARGE SCALE GENOMIC DNA]</scope>
    <source>
        <strain evidence="4">FI-OER-3-3</strain>
        <strain evidence="5">IL-G-3</strain>
    </source>
</reference>
<dbReference type="VEuPathDB" id="MicrosporidiaDB:CWI38_0036p0020"/>
<dbReference type="SMART" id="SM01027">
    <property type="entry name" value="Beta-Casp"/>
    <property type="match status" value="1"/>
</dbReference>
<dbReference type="GO" id="GO:0016180">
    <property type="term" value="P:snRNA processing"/>
    <property type="evidence" value="ECO:0007669"/>
    <property type="project" value="InterPro"/>
</dbReference>
<sequence length="634" mass="74820">MPLINVLKAKYSSSFLIETEETSFLFDIPADIYGCNHSFLDLNNKTKKDIKFILPNVDFENIDSIFISNSRSLGVFFIDKTFKGNIYITDPVYEQLLLRLEELQSYCITYQESDSDLENMEPTGNLDFKENMETTQENNFDKSRILLEIKKSEKKVKKFKNKKFKLVSIREANVSFFKKRVVKIKFNQRIFLDGICIESLSSNTYIGWTNYSMKYLRGCEEKTANSIIYVSSISYNKRFSFDSPKFTGDVIFLNQNDFKTENLFFKPKNTKTEKEIFLGIEIFTQHILNFLDTKKIVILPSEMTTLFLEIIFHIFSILQKKGKNVPVYVISPIFEKFNTVVNIQSEWLNDIFQKTSYLGNEPFPFKHFKPFNVINNFSNLRNLEEPSLVFCSSNELNFLKNNFTIENYIICNVNNAINSDYWIDENFTENLIATDFCKKTGNPEELDSKLEVNKTIPQSYVIPGLNIDLKDCVVQKKKEIKKRENSVVDNSKRIKKVKKDKIKNYEIKLEATLEEIREKNKESKIFCTTVYKNMIYLDTRNSYFVEDFCNFYDLEIEGTTDIYFKDGFAFIDGILTNNDFETQENIKIKIRNTKNFLKQLFLTEKYFVINDWYIFPEKKFKIKLNFDKIFLEKL</sequence>
<keyword evidence="6" id="KW-1185">Reference proteome</keyword>
<proteinExistence type="predicted"/>
<evidence type="ECO:0000256" key="1">
    <source>
        <dbReference type="ARBA" id="ARBA00004496"/>
    </source>
</evidence>
<dbReference type="InterPro" id="IPR022712">
    <property type="entry name" value="Beta_Casp"/>
</dbReference>
<dbReference type="InterPro" id="IPR036866">
    <property type="entry name" value="RibonucZ/Hydroxyglut_hydro"/>
</dbReference>
<evidence type="ECO:0000313" key="7">
    <source>
        <dbReference type="Proteomes" id="UP000292362"/>
    </source>
</evidence>
<dbReference type="InterPro" id="IPR027074">
    <property type="entry name" value="Integrator_9su"/>
</dbReference>
<evidence type="ECO:0000313" key="6">
    <source>
        <dbReference type="Proteomes" id="UP000292282"/>
    </source>
</evidence>
<dbReference type="InterPro" id="IPR031494">
    <property type="entry name" value="Beta_lactamase3"/>
</dbReference>
<dbReference type="OrthoDB" id="2195884at2759"/>
<dbReference type="PANTHER" id="PTHR46094">
    <property type="entry name" value="INTEGRATOR COMPLEX SUBUNIT 9"/>
    <property type="match status" value="1"/>
</dbReference>
<feature type="coiled-coil region" evidence="2">
    <location>
        <begin position="495"/>
        <end position="522"/>
    </location>
</feature>
<dbReference type="STRING" id="1176355.A0A4Q9LCI8"/>
<name>A0A4Q9LCI8_9MICR</name>
<dbReference type="EMBL" id="PITJ01000002">
    <property type="protein sequence ID" value="TBU05547.1"/>
    <property type="molecule type" value="Genomic_DNA"/>
</dbReference>
<organism evidence="4 7">
    <name type="scientific">Hamiltosporidium tvaerminnensis</name>
    <dbReference type="NCBI Taxonomy" id="1176355"/>
    <lineage>
        <taxon>Eukaryota</taxon>
        <taxon>Fungi</taxon>
        <taxon>Fungi incertae sedis</taxon>
        <taxon>Microsporidia</taxon>
        <taxon>Dubosqiidae</taxon>
        <taxon>Hamiltosporidium</taxon>
    </lineage>
</organism>